<protein>
    <submittedName>
        <fullName evidence="1">Uncharacterized protein</fullName>
    </submittedName>
</protein>
<dbReference type="InParanoid" id="A9WI63"/>
<proteinExistence type="predicted"/>
<accession>A9WI63</accession>
<name>A9WI63_CHLAA</name>
<keyword evidence="2" id="KW-1185">Reference proteome</keyword>
<dbReference type="KEGG" id="cau:Caur_2548"/>
<dbReference type="PATRIC" id="fig|324602.8.peg.2871"/>
<dbReference type="RefSeq" id="WP_012258407.1">
    <property type="nucleotide sequence ID" value="NC_010175.1"/>
</dbReference>
<reference evidence="2" key="1">
    <citation type="journal article" date="2011" name="BMC Genomics">
        <title>Complete genome sequence of the filamentous anoxygenic phototrophic bacterium Chloroflexus aurantiacus.</title>
        <authorList>
            <person name="Tang K.H."/>
            <person name="Barry K."/>
            <person name="Chertkov O."/>
            <person name="Dalin E."/>
            <person name="Han C.S."/>
            <person name="Hauser L.J."/>
            <person name="Honchak B.M."/>
            <person name="Karbach L.E."/>
            <person name="Land M.L."/>
            <person name="Lapidus A."/>
            <person name="Larimer F.W."/>
            <person name="Mikhailova N."/>
            <person name="Pitluck S."/>
            <person name="Pierson B.K."/>
            <person name="Blankenship R.E."/>
        </authorList>
    </citation>
    <scope>NUCLEOTIDE SEQUENCE [LARGE SCALE GENOMIC DNA]</scope>
    <source>
        <strain evidence="2">ATCC 29366 / DSM 635 / J-10-fl</strain>
    </source>
</reference>
<evidence type="ECO:0000313" key="2">
    <source>
        <dbReference type="Proteomes" id="UP000002008"/>
    </source>
</evidence>
<sequence length="95" mass="11281">MSQPSLRTILVIRRGYGRRYTDLPVDELTEQQIVIDCTGGYLRPEHIDLRVDDLVYWRKQERYVGARISQVQRDGHRLIALLSDTRLMPEDFFPY</sequence>
<dbReference type="Proteomes" id="UP000002008">
    <property type="component" value="Chromosome"/>
</dbReference>
<dbReference type="EMBL" id="CP000909">
    <property type="protein sequence ID" value="ABY35754.1"/>
    <property type="molecule type" value="Genomic_DNA"/>
</dbReference>
<organism evidence="1 2">
    <name type="scientific">Chloroflexus aurantiacus (strain ATCC 29366 / DSM 635 / J-10-fl)</name>
    <dbReference type="NCBI Taxonomy" id="324602"/>
    <lineage>
        <taxon>Bacteria</taxon>
        <taxon>Bacillati</taxon>
        <taxon>Chloroflexota</taxon>
        <taxon>Chloroflexia</taxon>
        <taxon>Chloroflexales</taxon>
        <taxon>Chloroflexineae</taxon>
        <taxon>Chloroflexaceae</taxon>
        <taxon>Chloroflexus</taxon>
    </lineage>
</organism>
<dbReference type="HOGENOM" id="CLU_2367758_0_0_0"/>
<dbReference type="EnsemblBacteria" id="ABY35754">
    <property type="protein sequence ID" value="ABY35754"/>
    <property type="gene ID" value="Caur_2548"/>
</dbReference>
<gene>
    <name evidence="1" type="ordered locus">Caur_2548</name>
</gene>
<dbReference type="STRING" id="324602.Caur_2548"/>
<dbReference type="AlphaFoldDB" id="A9WI63"/>
<evidence type="ECO:0000313" key="1">
    <source>
        <dbReference type="EMBL" id="ABY35754.1"/>
    </source>
</evidence>